<comment type="caution">
    <text evidence="2">The sequence shown here is derived from an EMBL/GenBank/DDBJ whole genome shotgun (WGS) entry which is preliminary data.</text>
</comment>
<dbReference type="InterPro" id="IPR044730">
    <property type="entry name" value="RNase_H-like_dom_plant"/>
</dbReference>
<dbReference type="InterPro" id="IPR053151">
    <property type="entry name" value="RNase_H-like"/>
</dbReference>
<dbReference type="GO" id="GO:0003676">
    <property type="term" value="F:nucleic acid binding"/>
    <property type="evidence" value="ECO:0007669"/>
    <property type="project" value="InterPro"/>
</dbReference>
<evidence type="ECO:0000259" key="1">
    <source>
        <dbReference type="Pfam" id="PF13456"/>
    </source>
</evidence>
<dbReference type="Pfam" id="PF13456">
    <property type="entry name" value="RVT_3"/>
    <property type="match status" value="1"/>
</dbReference>
<reference evidence="2" key="1">
    <citation type="journal article" date="2023" name="Plant J.">
        <title>Genome sequences and population genomics provide insights into the demographic history, inbreeding, and mutation load of two 'living fossil' tree species of Dipteronia.</title>
        <authorList>
            <person name="Feng Y."/>
            <person name="Comes H.P."/>
            <person name="Chen J."/>
            <person name="Zhu S."/>
            <person name="Lu R."/>
            <person name="Zhang X."/>
            <person name="Li P."/>
            <person name="Qiu J."/>
            <person name="Olsen K.M."/>
            <person name="Qiu Y."/>
        </authorList>
    </citation>
    <scope>NUCLEOTIDE SEQUENCE</scope>
    <source>
        <strain evidence="2">KIB01</strain>
    </source>
</reference>
<feature type="domain" description="RNase H type-1" evidence="1">
    <location>
        <begin position="104"/>
        <end position="217"/>
    </location>
</feature>
<keyword evidence="3" id="KW-1185">Reference proteome</keyword>
<dbReference type="PANTHER" id="PTHR47723:SF22">
    <property type="entry name" value="RNASE H TYPE-1 DOMAIN-CONTAINING PROTEIN"/>
    <property type="match status" value="1"/>
</dbReference>
<dbReference type="PANTHER" id="PTHR47723">
    <property type="entry name" value="OS05G0353850 PROTEIN"/>
    <property type="match status" value="1"/>
</dbReference>
<name>A0AAD9XMF7_9ROSI</name>
<dbReference type="InterPro" id="IPR012337">
    <property type="entry name" value="RNaseH-like_sf"/>
</dbReference>
<organism evidence="2 3">
    <name type="scientific">Dipteronia dyeriana</name>
    <dbReference type="NCBI Taxonomy" id="168575"/>
    <lineage>
        <taxon>Eukaryota</taxon>
        <taxon>Viridiplantae</taxon>
        <taxon>Streptophyta</taxon>
        <taxon>Embryophyta</taxon>
        <taxon>Tracheophyta</taxon>
        <taxon>Spermatophyta</taxon>
        <taxon>Magnoliopsida</taxon>
        <taxon>eudicotyledons</taxon>
        <taxon>Gunneridae</taxon>
        <taxon>Pentapetalae</taxon>
        <taxon>rosids</taxon>
        <taxon>malvids</taxon>
        <taxon>Sapindales</taxon>
        <taxon>Sapindaceae</taxon>
        <taxon>Hippocastanoideae</taxon>
        <taxon>Acereae</taxon>
        <taxon>Dipteronia</taxon>
    </lineage>
</organism>
<dbReference type="EMBL" id="JANJYI010000001">
    <property type="protein sequence ID" value="KAK2662062.1"/>
    <property type="molecule type" value="Genomic_DNA"/>
</dbReference>
<dbReference type="InterPro" id="IPR036397">
    <property type="entry name" value="RNaseH_sf"/>
</dbReference>
<dbReference type="GO" id="GO:0004523">
    <property type="term" value="F:RNA-DNA hybrid ribonuclease activity"/>
    <property type="evidence" value="ECO:0007669"/>
    <property type="project" value="InterPro"/>
</dbReference>
<proteinExistence type="predicted"/>
<dbReference type="CDD" id="cd06222">
    <property type="entry name" value="RNase_H_like"/>
    <property type="match status" value="1"/>
</dbReference>
<protein>
    <recommendedName>
        <fullName evidence="1">RNase H type-1 domain-containing protein</fullName>
    </recommendedName>
</protein>
<dbReference type="InterPro" id="IPR002156">
    <property type="entry name" value="RNaseH_domain"/>
</dbReference>
<accession>A0AAD9XMF7</accession>
<dbReference type="Proteomes" id="UP001280121">
    <property type="component" value="Unassembled WGS sequence"/>
</dbReference>
<gene>
    <name evidence="2" type="ORF">Ddye_000636</name>
</gene>
<evidence type="ECO:0000313" key="2">
    <source>
        <dbReference type="EMBL" id="KAK2662062.1"/>
    </source>
</evidence>
<dbReference type="AlphaFoldDB" id="A0AAD9XMF7"/>
<dbReference type="SUPFAM" id="SSF53098">
    <property type="entry name" value="Ribonuclease H-like"/>
    <property type="match status" value="1"/>
</dbReference>
<dbReference type="Gene3D" id="3.30.420.10">
    <property type="entry name" value="Ribonuclease H-like superfamily/Ribonuclease H"/>
    <property type="match status" value="1"/>
</dbReference>
<evidence type="ECO:0000313" key="3">
    <source>
        <dbReference type="Proteomes" id="UP001280121"/>
    </source>
</evidence>
<sequence length="229" mass="25172">MGSRWSWEVLLRRPSSTENRSNGDASLLTFGAWLFKKILRTPLVGPSTLMTAGEARSDDQIALMLINIKKACVDSFPAKRPKLEAWGPPPCNVLKFNVDSSAKGCPGSAGILRDSSGKVICLFFFFLGVHDSNTVEILAIQKAYELCVSRDDLAAMKVLVTSDSKVAVSWVYNEDFGSLCIINIIYEIQSMLRIMGNIEVIYNSRSTNSFADMLAKKGSSMSGNLVIWS</sequence>